<feature type="transmembrane region" description="Helical" evidence="8">
    <location>
        <begin position="261"/>
        <end position="283"/>
    </location>
</feature>
<keyword evidence="7 8" id="KW-0472">Membrane</keyword>
<reference evidence="10 11" key="1">
    <citation type="submission" date="2013-02" db="EMBL/GenBank/DDBJ databases">
        <title>The Genome Sequence of Acinetobacter gerneri CIP 107464.</title>
        <authorList>
            <consortium name="The Broad Institute Genome Sequencing Platform"/>
            <consortium name="The Broad Institute Genome Sequencing Center for Infectious Disease"/>
            <person name="Cerqueira G."/>
            <person name="Feldgarden M."/>
            <person name="Courvalin P."/>
            <person name="Perichon B."/>
            <person name="Grillot-Courvalin C."/>
            <person name="Clermont D."/>
            <person name="Rocha E."/>
            <person name="Yoon E.-J."/>
            <person name="Nemec A."/>
            <person name="Walker B."/>
            <person name="Young S.K."/>
            <person name="Zeng Q."/>
            <person name="Gargeya S."/>
            <person name="Fitzgerald M."/>
            <person name="Haas B."/>
            <person name="Abouelleil A."/>
            <person name="Alvarado L."/>
            <person name="Arachchi H.M."/>
            <person name="Berlin A.M."/>
            <person name="Chapman S.B."/>
            <person name="Dewar J."/>
            <person name="Goldberg J."/>
            <person name="Griggs A."/>
            <person name="Gujja S."/>
            <person name="Hansen M."/>
            <person name="Howarth C."/>
            <person name="Imamovic A."/>
            <person name="Larimer J."/>
            <person name="McCowan C."/>
            <person name="Murphy C."/>
            <person name="Neiman D."/>
            <person name="Pearson M."/>
            <person name="Priest M."/>
            <person name="Roberts A."/>
            <person name="Saif S."/>
            <person name="Shea T."/>
            <person name="Sisk P."/>
            <person name="Sykes S."/>
            <person name="Wortman J."/>
            <person name="Nusbaum C."/>
            <person name="Birren B."/>
        </authorList>
    </citation>
    <scope>NUCLEOTIDE SEQUENCE [LARGE SCALE GENOMIC DNA]</scope>
    <source>
        <strain evidence="10 11">CIP 107464</strain>
    </source>
</reference>
<dbReference type="HOGENOM" id="CLU_039483_8_0_6"/>
<dbReference type="InterPro" id="IPR047817">
    <property type="entry name" value="ABC2_TM_bact-type"/>
</dbReference>
<evidence type="ECO:0000256" key="3">
    <source>
        <dbReference type="ARBA" id="ARBA00022448"/>
    </source>
</evidence>
<dbReference type="GeneID" id="84208471"/>
<feature type="domain" description="ABC transmembrane type-2" evidence="9">
    <location>
        <begin position="148"/>
        <end position="374"/>
    </location>
</feature>
<dbReference type="InterPro" id="IPR013525">
    <property type="entry name" value="ABC2_TM"/>
</dbReference>
<proteinExistence type="inferred from homology"/>
<keyword evidence="3" id="KW-0813">Transport</keyword>
<keyword evidence="5 8" id="KW-0812">Transmembrane</keyword>
<evidence type="ECO:0000256" key="1">
    <source>
        <dbReference type="ARBA" id="ARBA00004651"/>
    </source>
</evidence>
<name>N8YD81_9GAMM</name>
<comment type="similarity">
    <text evidence="2">Belongs to the ABC-2 integral membrane protein family.</text>
</comment>
<feature type="transmembrane region" description="Helical" evidence="8">
    <location>
        <begin position="295"/>
        <end position="313"/>
    </location>
</feature>
<feature type="transmembrane region" description="Helical" evidence="8">
    <location>
        <begin position="24"/>
        <end position="44"/>
    </location>
</feature>
<comment type="subcellular location">
    <subcellularLocation>
        <location evidence="1">Cell membrane</location>
        <topology evidence="1">Multi-pass membrane protein</topology>
    </subcellularLocation>
</comment>
<dbReference type="GO" id="GO:0140359">
    <property type="term" value="F:ABC-type transporter activity"/>
    <property type="evidence" value="ECO:0007669"/>
    <property type="project" value="InterPro"/>
</dbReference>
<evidence type="ECO:0000256" key="6">
    <source>
        <dbReference type="ARBA" id="ARBA00022989"/>
    </source>
</evidence>
<dbReference type="EMBL" id="APPN01000052">
    <property type="protein sequence ID" value="ENV34752.1"/>
    <property type="molecule type" value="Genomic_DNA"/>
</dbReference>
<keyword evidence="11" id="KW-1185">Reference proteome</keyword>
<dbReference type="Gene3D" id="3.40.1710.10">
    <property type="entry name" value="abc type-2 transporter like domain"/>
    <property type="match status" value="1"/>
</dbReference>
<dbReference type="Proteomes" id="UP000013117">
    <property type="component" value="Unassembled WGS sequence"/>
</dbReference>
<evidence type="ECO:0000256" key="4">
    <source>
        <dbReference type="ARBA" id="ARBA00022475"/>
    </source>
</evidence>
<sequence length="376" mass="42421">MHINLQRIYAVFIKEIQQMLRDRLTILMLIFVPLLQLIVFGYAINTNPKFLPTAIVYSETGPLTRSIISDIENTRYFKIQSYHQDPKIADQMLQSGKVQFIITFPPRFESKMVRGEHPEILLLADATDSLATINAVSALKTLSNNQLNRYTHGVLSDLQSPPTPFSINSHLRYNPENETRFNIVPGLVGIILTMTMVILTSLSITKERESGTMENLLSTALTPIELMLAKILPYIIMGYIQCSIILIAAKLLFDIPIQGNFGLLLVLMTLFIFVNLSVGFTLSTLAKNQLQAMQMAFFFLLPSILLSGFMFPFKGMPEWAQALGQILPLTHFMAIIRGILLKGNGFFDLFIHIQALIIFLICSSVLSILCFKKRIN</sequence>
<dbReference type="GO" id="GO:0005886">
    <property type="term" value="C:plasma membrane"/>
    <property type="evidence" value="ECO:0007669"/>
    <property type="project" value="UniProtKB-SubCell"/>
</dbReference>
<dbReference type="Pfam" id="PF12698">
    <property type="entry name" value="ABC2_membrane_3"/>
    <property type="match status" value="1"/>
</dbReference>
<gene>
    <name evidence="10" type="ORF">F960_01060</name>
</gene>
<evidence type="ECO:0000256" key="7">
    <source>
        <dbReference type="ARBA" id="ARBA00023136"/>
    </source>
</evidence>
<evidence type="ECO:0000259" key="9">
    <source>
        <dbReference type="PROSITE" id="PS51012"/>
    </source>
</evidence>
<dbReference type="AlphaFoldDB" id="N8YD81"/>
<dbReference type="PROSITE" id="PS51012">
    <property type="entry name" value="ABC_TM2"/>
    <property type="match status" value="1"/>
</dbReference>
<evidence type="ECO:0000256" key="2">
    <source>
        <dbReference type="ARBA" id="ARBA00007783"/>
    </source>
</evidence>
<feature type="transmembrane region" description="Helical" evidence="8">
    <location>
        <begin position="349"/>
        <end position="371"/>
    </location>
</feature>
<feature type="transmembrane region" description="Helical" evidence="8">
    <location>
        <begin position="226"/>
        <end position="249"/>
    </location>
</feature>
<evidence type="ECO:0000313" key="10">
    <source>
        <dbReference type="EMBL" id="ENV34752.1"/>
    </source>
</evidence>
<comment type="caution">
    <text evidence="10">The sequence shown here is derived from an EMBL/GenBank/DDBJ whole genome shotgun (WGS) entry which is preliminary data.</text>
</comment>
<dbReference type="PATRIC" id="fig|1120926.3.peg.1017"/>
<dbReference type="OrthoDB" id="9808686at2"/>
<dbReference type="STRING" id="202952.GCA_000747725_00757"/>
<keyword evidence="4" id="KW-1003">Cell membrane</keyword>
<evidence type="ECO:0000313" key="11">
    <source>
        <dbReference type="Proteomes" id="UP000013117"/>
    </source>
</evidence>
<dbReference type="RefSeq" id="WP_004858459.1">
    <property type="nucleotide sequence ID" value="NZ_ASYY01000049.1"/>
</dbReference>
<dbReference type="InterPro" id="IPR051449">
    <property type="entry name" value="ABC-2_transporter_component"/>
</dbReference>
<evidence type="ECO:0000256" key="8">
    <source>
        <dbReference type="SAM" id="Phobius"/>
    </source>
</evidence>
<feature type="transmembrane region" description="Helical" evidence="8">
    <location>
        <begin position="183"/>
        <end position="205"/>
    </location>
</feature>
<accession>N8YD81</accession>
<organism evidence="10 11">
    <name type="scientific">Acinetobacter gerneri DSM 14967 = CIP 107464 = MTCC 9824</name>
    <dbReference type="NCBI Taxonomy" id="1120926"/>
    <lineage>
        <taxon>Bacteria</taxon>
        <taxon>Pseudomonadati</taxon>
        <taxon>Pseudomonadota</taxon>
        <taxon>Gammaproteobacteria</taxon>
        <taxon>Moraxellales</taxon>
        <taxon>Moraxellaceae</taxon>
        <taxon>Acinetobacter</taxon>
    </lineage>
</organism>
<keyword evidence="6 8" id="KW-1133">Transmembrane helix</keyword>
<dbReference type="eggNOG" id="COG0842">
    <property type="taxonomic scope" value="Bacteria"/>
</dbReference>
<evidence type="ECO:0000256" key="5">
    <source>
        <dbReference type="ARBA" id="ARBA00022692"/>
    </source>
</evidence>
<dbReference type="PANTHER" id="PTHR30294:SF29">
    <property type="entry name" value="MULTIDRUG ABC TRANSPORTER PERMEASE YBHS-RELATED"/>
    <property type="match status" value="1"/>
</dbReference>
<dbReference type="PANTHER" id="PTHR30294">
    <property type="entry name" value="MEMBRANE COMPONENT OF ABC TRANSPORTER YHHJ-RELATED"/>
    <property type="match status" value="1"/>
</dbReference>
<protein>
    <recommendedName>
        <fullName evidence="9">ABC transmembrane type-2 domain-containing protein</fullName>
    </recommendedName>
</protein>